<evidence type="ECO:0000256" key="2">
    <source>
        <dbReference type="ARBA" id="ARBA00022729"/>
    </source>
</evidence>
<dbReference type="PANTHER" id="PTHR43649">
    <property type="entry name" value="ARABINOSE-BINDING PROTEIN-RELATED"/>
    <property type="match status" value="1"/>
</dbReference>
<dbReference type="InterPro" id="IPR006059">
    <property type="entry name" value="SBP"/>
</dbReference>
<evidence type="ECO:0000256" key="5">
    <source>
        <dbReference type="ARBA" id="ARBA00023136"/>
    </source>
</evidence>
<accession>A0A2V5KCT8</accession>
<dbReference type="CDD" id="cd07377">
    <property type="entry name" value="WHTH_GntR"/>
    <property type="match status" value="1"/>
</dbReference>
<dbReference type="OrthoDB" id="9816541at2"/>
<dbReference type="PRINTS" id="PR00035">
    <property type="entry name" value="HTHGNTR"/>
</dbReference>
<dbReference type="SUPFAM" id="SSF53850">
    <property type="entry name" value="Periplasmic binding protein-like II"/>
    <property type="match status" value="1"/>
</dbReference>
<name>A0A2V5KCT8_9BACL</name>
<dbReference type="Gene3D" id="1.10.10.10">
    <property type="entry name" value="Winged helix-like DNA-binding domain superfamily/Winged helix DNA-binding domain"/>
    <property type="match status" value="1"/>
</dbReference>
<organism evidence="10 11">
    <name type="scientific">Paenibacillus flagellatus</name>
    <dbReference type="NCBI Taxonomy" id="2211139"/>
    <lineage>
        <taxon>Bacteria</taxon>
        <taxon>Bacillati</taxon>
        <taxon>Bacillota</taxon>
        <taxon>Bacilli</taxon>
        <taxon>Bacillales</taxon>
        <taxon>Paenibacillaceae</taxon>
        <taxon>Paenibacillus</taxon>
    </lineage>
</organism>
<dbReference type="Gene3D" id="3.40.190.10">
    <property type="entry name" value="Periplasmic binding protein-like II"/>
    <property type="match status" value="1"/>
</dbReference>
<evidence type="ECO:0000256" key="6">
    <source>
        <dbReference type="ARBA" id="ARBA00023139"/>
    </source>
</evidence>
<keyword evidence="5" id="KW-0472">Membrane</keyword>
<keyword evidence="8" id="KW-0449">Lipoprotein</keyword>
<keyword evidence="1" id="KW-1003">Cell membrane</keyword>
<keyword evidence="2" id="KW-0732">Signal</keyword>
<dbReference type="AlphaFoldDB" id="A0A2V5KCT8"/>
<evidence type="ECO:0000256" key="1">
    <source>
        <dbReference type="ARBA" id="ARBA00022475"/>
    </source>
</evidence>
<evidence type="ECO:0000256" key="4">
    <source>
        <dbReference type="ARBA" id="ARBA00023125"/>
    </source>
</evidence>
<keyword evidence="4" id="KW-0238">DNA-binding</keyword>
<gene>
    <name evidence="10" type="ORF">DLM86_03135</name>
</gene>
<evidence type="ECO:0000313" key="10">
    <source>
        <dbReference type="EMBL" id="PYI57445.1"/>
    </source>
</evidence>
<dbReference type="Pfam" id="PF01547">
    <property type="entry name" value="SBP_bac_1"/>
    <property type="match status" value="1"/>
</dbReference>
<reference evidence="10 11" key="1">
    <citation type="submission" date="2018-05" db="EMBL/GenBank/DDBJ databases">
        <title>Paenibacillus flagellatus sp. nov., isolated from selenium mineral soil.</title>
        <authorList>
            <person name="Dai X."/>
        </authorList>
    </citation>
    <scope>NUCLEOTIDE SEQUENCE [LARGE SCALE GENOMIC DNA]</scope>
    <source>
        <strain evidence="10 11">DXL2</strain>
    </source>
</reference>
<dbReference type="GO" id="GO:0003700">
    <property type="term" value="F:DNA-binding transcription factor activity"/>
    <property type="evidence" value="ECO:0007669"/>
    <property type="project" value="InterPro"/>
</dbReference>
<dbReference type="Proteomes" id="UP000247476">
    <property type="component" value="Unassembled WGS sequence"/>
</dbReference>
<evidence type="ECO:0000256" key="7">
    <source>
        <dbReference type="ARBA" id="ARBA00023163"/>
    </source>
</evidence>
<protein>
    <submittedName>
        <fullName evidence="10">GntR family transcriptional regulator</fullName>
    </submittedName>
</protein>
<keyword evidence="3" id="KW-0805">Transcription regulation</keyword>
<dbReference type="SMART" id="SM00345">
    <property type="entry name" value="HTH_GNTR"/>
    <property type="match status" value="1"/>
</dbReference>
<dbReference type="PROSITE" id="PS50949">
    <property type="entry name" value="HTH_GNTR"/>
    <property type="match status" value="1"/>
</dbReference>
<keyword evidence="11" id="KW-1185">Reference proteome</keyword>
<dbReference type="PANTHER" id="PTHR43649:SF33">
    <property type="entry name" value="POLYGALACTURONAN_RHAMNOGALACTURONAN-BINDING PROTEIN YTCQ"/>
    <property type="match status" value="1"/>
</dbReference>
<dbReference type="GO" id="GO:0003677">
    <property type="term" value="F:DNA binding"/>
    <property type="evidence" value="ECO:0007669"/>
    <property type="project" value="UniProtKB-KW"/>
</dbReference>
<evidence type="ECO:0000313" key="11">
    <source>
        <dbReference type="Proteomes" id="UP000247476"/>
    </source>
</evidence>
<dbReference type="EMBL" id="QJVJ01000001">
    <property type="protein sequence ID" value="PYI57445.1"/>
    <property type="molecule type" value="Genomic_DNA"/>
</dbReference>
<dbReference type="InterPro" id="IPR000524">
    <property type="entry name" value="Tscrpt_reg_HTH_GntR"/>
</dbReference>
<dbReference type="Pfam" id="PF00392">
    <property type="entry name" value="GntR"/>
    <property type="match status" value="1"/>
</dbReference>
<evidence type="ECO:0000256" key="8">
    <source>
        <dbReference type="ARBA" id="ARBA00023288"/>
    </source>
</evidence>
<dbReference type="InterPro" id="IPR036390">
    <property type="entry name" value="WH_DNA-bd_sf"/>
</dbReference>
<evidence type="ECO:0000256" key="3">
    <source>
        <dbReference type="ARBA" id="ARBA00023015"/>
    </source>
</evidence>
<feature type="domain" description="HTH gntR-type" evidence="9">
    <location>
        <begin position="11"/>
        <end position="79"/>
    </location>
</feature>
<sequence>MSRKPSRKTFRPRLDEMVSSIRNGIMAGAIEPDHYLPSEKQLAEQYGLSVQSVRKGLDLLVGDGLIVKIPKIGSKVVDPADKGAVTIRLGYLPTIPDDADIHTLIAMFREEHPNIHVQAVPIAGYSYDHIMPYLDSGMLDVVTLNYENFMQFSENGSLDELEPLDRQQDIYPFLSDSFTENGRLRIQPFVFSPLILCYNRDHFARLGLQEPNSSWSWQRLSECAADLSIPNERVGFHCYFSTLNRAAVLLMQMGKSFERADDGRLKLSGTRMMEAIRFSRDLYKDMPLLPNSLMNWETQKIDMFRQGKLSMAITSYFTLNHFRDTDLDYDIAPIPHFGEPLTTLIVIGMAVNRRSKNKEAAKKLIDFVTSPKAQLTIRQNTCSLPARVAAAEWRGPENAAVNRPSRFAMFREIMPSFRLLDDLNVKDSELRKLVGELRLYWAGLGSEEKLCAEMEAMHRPSEDGAVSASPS</sequence>
<dbReference type="InterPro" id="IPR036388">
    <property type="entry name" value="WH-like_DNA-bd_sf"/>
</dbReference>
<dbReference type="RefSeq" id="WP_110838486.1">
    <property type="nucleotide sequence ID" value="NZ_QJVJ01000001.1"/>
</dbReference>
<comment type="caution">
    <text evidence="10">The sequence shown here is derived from an EMBL/GenBank/DDBJ whole genome shotgun (WGS) entry which is preliminary data.</text>
</comment>
<proteinExistence type="predicted"/>
<evidence type="ECO:0000259" key="9">
    <source>
        <dbReference type="PROSITE" id="PS50949"/>
    </source>
</evidence>
<dbReference type="InterPro" id="IPR050490">
    <property type="entry name" value="Bact_solute-bd_prot1"/>
</dbReference>
<dbReference type="SUPFAM" id="SSF46785">
    <property type="entry name" value="Winged helix' DNA-binding domain"/>
    <property type="match status" value="1"/>
</dbReference>
<keyword evidence="7" id="KW-0804">Transcription</keyword>
<keyword evidence="6" id="KW-0564">Palmitate</keyword>